<dbReference type="Proteomes" id="UP000996601">
    <property type="component" value="Unassembled WGS sequence"/>
</dbReference>
<dbReference type="EMBL" id="WHSB02000002">
    <property type="protein sequence ID" value="MCQ4629397.1"/>
    <property type="molecule type" value="Genomic_DNA"/>
</dbReference>
<dbReference type="RefSeq" id="WP_256115551.1">
    <property type="nucleotide sequence ID" value="NZ_WHSB02000002.1"/>
</dbReference>
<organism evidence="1 2">
    <name type="scientific">Shinella lacus</name>
    <dbReference type="NCBI Taxonomy" id="2654216"/>
    <lineage>
        <taxon>Bacteria</taxon>
        <taxon>Pseudomonadati</taxon>
        <taxon>Pseudomonadota</taxon>
        <taxon>Alphaproteobacteria</taxon>
        <taxon>Hyphomicrobiales</taxon>
        <taxon>Rhizobiaceae</taxon>
        <taxon>Shinella</taxon>
    </lineage>
</organism>
<name>A0ABT1R2J8_9HYPH</name>
<gene>
    <name evidence="1" type="ORF">GB927_005070</name>
</gene>
<evidence type="ECO:0000313" key="1">
    <source>
        <dbReference type="EMBL" id="MCQ4629397.1"/>
    </source>
</evidence>
<reference evidence="1" key="1">
    <citation type="submission" date="2021-07" db="EMBL/GenBank/DDBJ databases">
        <title>Shinella sp. nov., a novel member of the genus Shinella from water.</title>
        <authorList>
            <person name="Deng Y."/>
        </authorList>
    </citation>
    <scope>NUCLEOTIDE SEQUENCE</scope>
    <source>
        <strain evidence="1">CPCC 100929</strain>
    </source>
</reference>
<sequence>MVKRSAESRFSDFLLHANEKIPELPLVHISDGYHLLDILQPGVIRATPCKVFDRDILYMFYGKPAYRTKHNGNAFLSCHLPCAFIFKTDNISERIKSVFPFDTGAFHNNFYKSFFHNSSLITDFLLPPSIESAKRVVSTFYCSNHEYYCGSSRKNVDIPLLNFEAEGYHELSRAPAHPDANSKFSPDERASAIEVHFHEDVDLADRLLGCVLPVTFLDDETVKENLDKLNPEIIKTYSTINKHTSEAIAGKLYEIVEEIYKAKGIV</sequence>
<keyword evidence="2" id="KW-1185">Reference proteome</keyword>
<evidence type="ECO:0000313" key="2">
    <source>
        <dbReference type="Proteomes" id="UP000996601"/>
    </source>
</evidence>
<comment type="caution">
    <text evidence="1">The sequence shown here is derived from an EMBL/GenBank/DDBJ whole genome shotgun (WGS) entry which is preliminary data.</text>
</comment>
<accession>A0ABT1R2J8</accession>
<proteinExistence type="predicted"/>
<protein>
    <submittedName>
        <fullName evidence="1">Uncharacterized protein</fullName>
    </submittedName>
</protein>